<dbReference type="GO" id="GO:0003677">
    <property type="term" value="F:DNA binding"/>
    <property type="evidence" value="ECO:0007669"/>
    <property type="project" value="InterPro"/>
</dbReference>
<organism evidence="4 5">
    <name type="scientific">Nibribacter ruber</name>
    <dbReference type="NCBI Taxonomy" id="2698458"/>
    <lineage>
        <taxon>Bacteria</taxon>
        <taxon>Pseudomonadati</taxon>
        <taxon>Bacteroidota</taxon>
        <taxon>Cytophagia</taxon>
        <taxon>Cytophagales</taxon>
        <taxon>Hymenobacteraceae</taxon>
        <taxon>Nibribacter</taxon>
    </lineage>
</organism>
<dbReference type="RefSeq" id="WP_160694211.1">
    <property type="nucleotide sequence ID" value="NZ_CP047897.1"/>
</dbReference>
<dbReference type="Pfam" id="PF04397">
    <property type="entry name" value="LytTR"/>
    <property type="match status" value="1"/>
</dbReference>
<evidence type="ECO:0000256" key="1">
    <source>
        <dbReference type="PROSITE-ProRule" id="PRU00169"/>
    </source>
</evidence>
<keyword evidence="1" id="KW-0597">Phosphoprotein</keyword>
<dbReference type="Proteomes" id="UP000464214">
    <property type="component" value="Chromosome"/>
</dbReference>
<dbReference type="InterPro" id="IPR011006">
    <property type="entry name" value="CheY-like_superfamily"/>
</dbReference>
<dbReference type="Gene3D" id="3.40.50.2300">
    <property type="match status" value="1"/>
</dbReference>
<dbReference type="PROSITE" id="PS50110">
    <property type="entry name" value="RESPONSE_REGULATORY"/>
    <property type="match status" value="1"/>
</dbReference>
<dbReference type="PROSITE" id="PS50930">
    <property type="entry name" value="HTH_LYTTR"/>
    <property type="match status" value="1"/>
</dbReference>
<dbReference type="InterPro" id="IPR046947">
    <property type="entry name" value="LytR-like"/>
</dbReference>
<sequence length="243" mass="27433">MTCVIVDDEEHALAVIQHHLKQVPNVQVVSATTKPLEALQLINSQPIDLVFMDIQMPEISGLDMVRAINGRSKVILTTAYSEFAAEGFDLEVVDYLLKPISLPRFLRAVQRAMPTQPAVASESIQEPSQEPLENDYIFVKTELKGKMLKINIGDIDYVEGMKNYVALHHNGTRTLALLTMKAMEERLPSKQFIRVHKSFIIALPKIIAIEGNQILLKNTKADITLGDTYRSAFHERMRKKLIQ</sequence>
<dbReference type="InterPro" id="IPR001789">
    <property type="entry name" value="Sig_transdc_resp-reg_receiver"/>
</dbReference>
<protein>
    <submittedName>
        <fullName evidence="4">Response regulator</fullName>
    </submittedName>
</protein>
<dbReference type="InterPro" id="IPR007492">
    <property type="entry name" value="LytTR_DNA-bd_dom"/>
</dbReference>
<gene>
    <name evidence="4" type="ORF">GU926_17570</name>
</gene>
<evidence type="ECO:0000259" key="2">
    <source>
        <dbReference type="PROSITE" id="PS50110"/>
    </source>
</evidence>
<dbReference type="SMART" id="SM00448">
    <property type="entry name" value="REC"/>
    <property type="match status" value="1"/>
</dbReference>
<dbReference type="SUPFAM" id="SSF52172">
    <property type="entry name" value="CheY-like"/>
    <property type="match status" value="1"/>
</dbReference>
<dbReference type="KEGG" id="nib:GU926_17570"/>
<evidence type="ECO:0000313" key="5">
    <source>
        <dbReference type="Proteomes" id="UP000464214"/>
    </source>
</evidence>
<name>A0A6P1P440_9BACT</name>
<keyword evidence="5" id="KW-1185">Reference proteome</keyword>
<feature type="modified residue" description="4-aspartylphosphate" evidence="1">
    <location>
        <position position="53"/>
    </location>
</feature>
<evidence type="ECO:0000313" key="4">
    <source>
        <dbReference type="EMBL" id="QHL89141.1"/>
    </source>
</evidence>
<accession>A0A6P1P440</accession>
<dbReference type="AlphaFoldDB" id="A0A6P1P440"/>
<dbReference type="Gene3D" id="2.40.50.1020">
    <property type="entry name" value="LytTr DNA-binding domain"/>
    <property type="match status" value="1"/>
</dbReference>
<dbReference type="PANTHER" id="PTHR37299:SF1">
    <property type="entry name" value="STAGE 0 SPORULATION PROTEIN A HOMOLOG"/>
    <property type="match status" value="1"/>
</dbReference>
<proteinExistence type="predicted"/>
<reference evidence="4 5" key="1">
    <citation type="submission" date="2020-01" db="EMBL/GenBank/DDBJ databases">
        <authorList>
            <person name="Kim M."/>
        </authorList>
    </citation>
    <scope>NUCLEOTIDE SEQUENCE [LARGE SCALE GENOMIC DNA]</scope>
    <source>
        <strain evidence="4 5">BT10</strain>
    </source>
</reference>
<feature type="domain" description="Response regulatory" evidence="2">
    <location>
        <begin position="2"/>
        <end position="113"/>
    </location>
</feature>
<dbReference type="PANTHER" id="PTHR37299">
    <property type="entry name" value="TRANSCRIPTIONAL REGULATOR-RELATED"/>
    <property type="match status" value="1"/>
</dbReference>
<dbReference type="GO" id="GO:0000156">
    <property type="term" value="F:phosphorelay response regulator activity"/>
    <property type="evidence" value="ECO:0007669"/>
    <property type="project" value="InterPro"/>
</dbReference>
<evidence type="ECO:0000259" key="3">
    <source>
        <dbReference type="PROSITE" id="PS50930"/>
    </source>
</evidence>
<dbReference type="EMBL" id="CP047897">
    <property type="protein sequence ID" value="QHL89141.1"/>
    <property type="molecule type" value="Genomic_DNA"/>
</dbReference>
<dbReference type="Pfam" id="PF00072">
    <property type="entry name" value="Response_reg"/>
    <property type="match status" value="1"/>
</dbReference>
<feature type="domain" description="HTH LytTR-type" evidence="3">
    <location>
        <begin position="143"/>
        <end position="210"/>
    </location>
</feature>
<dbReference type="SMART" id="SM00850">
    <property type="entry name" value="LytTR"/>
    <property type="match status" value="1"/>
</dbReference>